<protein>
    <submittedName>
        <fullName evidence="5">Restriction endonuclease subunit S</fullName>
    </submittedName>
</protein>
<name>A0ABW1RNG2_9LACO</name>
<keyword evidence="5" id="KW-0540">Nuclease</keyword>
<keyword evidence="3" id="KW-0238">DNA-binding</keyword>
<reference evidence="6" key="1">
    <citation type="journal article" date="2019" name="Int. J. Syst. Evol. Microbiol.">
        <title>The Global Catalogue of Microorganisms (GCM) 10K type strain sequencing project: providing services to taxonomists for standard genome sequencing and annotation.</title>
        <authorList>
            <consortium name="The Broad Institute Genomics Platform"/>
            <consortium name="The Broad Institute Genome Sequencing Center for Infectious Disease"/>
            <person name="Wu L."/>
            <person name="Ma J."/>
        </authorList>
    </citation>
    <scope>NUCLEOTIDE SEQUENCE [LARGE SCALE GENOMIC DNA]</scope>
    <source>
        <strain evidence="6">CCM 8927</strain>
    </source>
</reference>
<feature type="domain" description="Type I restriction modification DNA specificity" evidence="4">
    <location>
        <begin position="242"/>
        <end position="381"/>
    </location>
</feature>
<keyword evidence="6" id="KW-1185">Reference proteome</keyword>
<keyword evidence="5" id="KW-0255">Endonuclease</keyword>
<dbReference type="SUPFAM" id="SSF116734">
    <property type="entry name" value="DNA methylase specificity domain"/>
    <property type="match status" value="2"/>
</dbReference>
<organism evidence="5 6">
    <name type="scientific">Companilactobacillus huachuanensis</name>
    <dbReference type="NCBI Taxonomy" id="2559914"/>
    <lineage>
        <taxon>Bacteria</taxon>
        <taxon>Bacillati</taxon>
        <taxon>Bacillota</taxon>
        <taxon>Bacilli</taxon>
        <taxon>Lactobacillales</taxon>
        <taxon>Lactobacillaceae</taxon>
        <taxon>Companilactobacillus</taxon>
    </lineage>
</organism>
<evidence type="ECO:0000256" key="1">
    <source>
        <dbReference type="ARBA" id="ARBA00010923"/>
    </source>
</evidence>
<evidence type="ECO:0000256" key="2">
    <source>
        <dbReference type="ARBA" id="ARBA00022747"/>
    </source>
</evidence>
<dbReference type="PANTHER" id="PTHR30408">
    <property type="entry name" value="TYPE-1 RESTRICTION ENZYME ECOKI SPECIFICITY PROTEIN"/>
    <property type="match status" value="1"/>
</dbReference>
<dbReference type="EMBL" id="JBHSSF010000019">
    <property type="protein sequence ID" value="MFC6176652.1"/>
    <property type="molecule type" value="Genomic_DNA"/>
</dbReference>
<dbReference type="Pfam" id="PF01420">
    <property type="entry name" value="Methylase_S"/>
    <property type="match status" value="2"/>
</dbReference>
<dbReference type="CDD" id="cd17494">
    <property type="entry name" value="RMtype1_S_Sma198ORF994P-TRD2-CR2_like"/>
    <property type="match status" value="1"/>
</dbReference>
<keyword evidence="5" id="KW-0378">Hydrolase</keyword>
<sequence length="396" mass="44857">MDKRVPEVRFKGFTDDWELRKLGETSKITMGQSPNSINYTSNPNDPILVQGNADIKNGKVSPRVWTTQITKTAQSGDFILSVRAPVGDVGKTDYDVVLGRGVAGIQGTEFIYQILIKMKLFNYWGKLVTGSTFESINSNDIQNAEINIPKSLNEQKHIGNFLKHVDSLIKLQIVQLSLYESMKKGMIQKIFSLNDKGIPKIRSVHFGGEWIQRKLGKIGDFSKSNIDPRKTPDAIFYEYSMPAYDNGKHPSIVLGKTMQSNRIRISGTVLLINKLNVRQKRIWLVEKAGINSVASSEFMPFTSSIIDLSFLKQKMLSNNITRNLESISSGTSNSQKRITPSDILKYKIEFPSDKREQAEIGQLLKKVDNIMILERKNIDNLKIIKMYYLKKIICIT</sequence>
<dbReference type="RefSeq" id="WP_137610317.1">
    <property type="nucleotide sequence ID" value="NZ_BJDF01000001.1"/>
</dbReference>
<dbReference type="InterPro" id="IPR052021">
    <property type="entry name" value="Type-I_RS_S_subunit"/>
</dbReference>
<evidence type="ECO:0000256" key="3">
    <source>
        <dbReference type="ARBA" id="ARBA00023125"/>
    </source>
</evidence>
<keyword evidence="2" id="KW-0680">Restriction system</keyword>
<dbReference type="Proteomes" id="UP001596288">
    <property type="component" value="Unassembled WGS sequence"/>
</dbReference>
<dbReference type="InterPro" id="IPR000055">
    <property type="entry name" value="Restrct_endonuc_typeI_TRD"/>
</dbReference>
<comment type="similarity">
    <text evidence="1">Belongs to the type-I restriction system S methylase family.</text>
</comment>
<proteinExistence type="inferred from homology"/>
<gene>
    <name evidence="5" type="ORF">ACFQAV_07350</name>
</gene>
<dbReference type="Gene3D" id="3.90.220.20">
    <property type="entry name" value="DNA methylase specificity domains"/>
    <property type="match status" value="3"/>
</dbReference>
<dbReference type="GO" id="GO:0004519">
    <property type="term" value="F:endonuclease activity"/>
    <property type="evidence" value="ECO:0007669"/>
    <property type="project" value="UniProtKB-KW"/>
</dbReference>
<feature type="domain" description="Type I restriction modification DNA specificity" evidence="4">
    <location>
        <begin position="15"/>
        <end position="171"/>
    </location>
</feature>
<evidence type="ECO:0000259" key="4">
    <source>
        <dbReference type="Pfam" id="PF01420"/>
    </source>
</evidence>
<accession>A0ABW1RNG2</accession>
<comment type="caution">
    <text evidence="5">The sequence shown here is derived from an EMBL/GenBank/DDBJ whole genome shotgun (WGS) entry which is preliminary data.</text>
</comment>
<dbReference type="InterPro" id="IPR044946">
    <property type="entry name" value="Restrct_endonuc_typeI_TRD_sf"/>
</dbReference>
<evidence type="ECO:0000313" key="6">
    <source>
        <dbReference type="Proteomes" id="UP001596288"/>
    </source>
</evidence>
<evidence type="ECO:0000313" key="5">
    <source>
        <dbReference type="EMBL" id="MFC6176652.1"/>
    </source>
</evidence>
<dbReference type="PANTHER" id="PTHR30408:SF12">
    <property type="entry name" value="TYPE I RESTRICTION ENZYME MJAVIII SPECIFICITY SUBUNIT"/>
    <property type="match status" value="1"/>
</dbReference>